<gene>
    <name evidence="2" type="ORF">C7B46_01740</name>
</gene>
<dbReference type="SUPFAM" id="SSF53474">
    <property type="entry name" value="alpha/beta-Hydrolases"/>
    <property type="match status" value="1"/>
</dbReference>
<dbReference type="PRINTS" id="PR00111">
    <property type="entry name" value="ABHYDROLASE"/>
</dbReference>
<accession>A0A2T2XKZ4</accession>
<dbReference type="AlphaFoldDB" id="A0A2T2XKZ4"/>
<evidence type="ECO:0000313" key="3">
    <source>
        <dbReference type="Proteomes" id="UP000242972"/>
    </source>
</evidence>
<dbReference type="Proteomes" id="UP000242972">
    <property type="component" value="Unassembled WGS sequence"/>
</dbReference>
<dbReference type="EMBL" id="PXYW01000003">
    <property type="protein sequence ID" value="PSR35157.1"/>
    <property type="molecule type" value="Genomic_DNA"/>
</dbReference>
<comment type="caution">
    <text evidence="2">The sequence shown here is derived from an EMBL/GenBank/DDBJ whole genome shotgun (WGS) entry which is preliminary data.</text>
</comment>
<dbReference type="Pfam" id="PF00561">
    <property type="entry name" value="Abhydrolase_1"/>
    <property type="match status" value="1"/>
</dbReference>
<feature type="domain" description="AB hydrolase-1" evidence="1">
    <location>
        <begin position="21"/>
        <end position="251"/>
    </location>
</feature>
<evidence type="ECO:0000313" key="2">
    <source>
        <dbReference type="EMBL" id="PSR35157.1"/>
    </source>
</evidence>
<dbReference type="PRINTS" id="PR00412">
    <property type="entry name" value="EPOXHYDRLASE"/>
</dbReference>
<organism evidence="2 3">
    <name type="scientific">Sulfobacillus benefaciens</name>
    <dbReference type="NCBI Taxonomy" id="453960"/>
    <lineage>
        <taxon>Bacteria</taxon>
        <taxon>Bacillati</taxon>
        <taxon>Bacillota</taxon>
        <taxon>Clostridia</taxon>
        <taxon>Eubacteriales</taxon>
        <taxon>Clostridiales Family XVII. Incertae Sedis</taxon>
        <taxon>Sulfobacillus</taxon>
    </lineage>
</organism>
<dbReference type="GO" id="GO:0046464">
    <property type="term" value="P:acylglycerol catabolic process"/>
    <property type="evidence" value="ECO:0007669"/>
    <property type="project" value="TreeGrafter"/>
</dbReference>
<dbReference type="InterPro" id="IPR000073">
    <property type="entry name" value="AB_hydrolase_1"/>
</dbReference>
<dbReference type="InterPro" id="IPR000639">
    <property type="entry name" value="Epox_hydrolase-like"/>
</dbReference>
<name>A0A2T2XKZ4_9FIRM</name>
<dbReference type="PANTHER" id="PTHR43798:SF33">
    <property type="entry name" value="HYDROLASE, PUTATIVE (AFU_ORTHOLOGUE AFUA_2G14860)-RELATED"/>
    <property type="match status" value="1"/>
</dbReference>
<dbReference type="Gene3D" id="3.40.50.1820">
    <property type="entry name" value="alpha/beta hydrolase"/>
    <property type="match status" value="1"/>
</dbReference>
<reference evidence="2 3" key="1">
    <citation type="journal article" date="2014" name="BMC Genomics">
        <title>Comparison of environmental and isolate Sulfobacillus genomes reveals diverse carbon, sulfur, nitrogen, and hydrogen metabolisms.</title>
        <authorList>
            <person name="Justice N.B."/>
            <person name="Norman A."/>
            <person name="Brown C.T."/>
            <person name="Singh A."/>
            <person name="Thomas B.C."/>
            <person name="Banfield J.F."/>
        </authorList>
    </citation>
    <scope>NUCLEOTIDE SEQUENCE [LARGE SCALE GENOMIC DNA]</scope>
    <source>
        <strain evidence="2">AMDSBA4</strain>
    </source>
</reference>
<dbReference type="InterPro" id="IPR050266">
    <property type="entry name" value="AB_hydrolase_sf"/>
</dbReference>
<dbReference type="GO" id="GO:0016020">
    <property type="term" value="C:membrane"/>
    <property type="evidence" value="ECO:0007669"/>
    <property type="project" value="TreeGrafter"/>
</dbReference>
<protein>
    <recommendedName>
        <fullName evidence="1">AB hydrolase-1 domain-containing protein</fullName>
    </recommendedName>
</protein>
<dbReference type="GO" id="GO:0047372">
    <property type="term" value="F:monoacylglycerol lipase activity"/>
    <property type="evidence" value="ECO:0007669"/>
    <property type="project" value="TreeGrafter"/>
</dbReference>
<evidence type="ECO:0000259" key="1">
    <source>
        <dbReference type="Pfam" id="PF00561"/>
    </source>
</evidence>
<proteinExistence type="predicted"/>
<dbReference type="InterPro" id="IPR029058">
    <property type="entry name" value="AB_hydrolase_fold"/>
</dbReference>
<sequence>MMVQLKNVPIYLRDLGHGPQVLLFLHGWAMSSESWNAILPYFDLSRYRLLMPDVRGFARSGTPLKGYHIDDYMRDSVRLLRHVQVKKVTLIGHSFGGTGALYFASRMPHLVHRVAVFATIPGAASRLVDLQTRQQFSQLLSLVQRTRPTRLSRLLLRIWRQAFAQPPSLAIRLAQEEAVAHAVPHAIEATLHTILDTDITAWLSHIKAQVLVIRGSEDPMLHERTDPLATIPHCQRVLIPGSGHYPQIEKPDLVWQHLSKFLVEQPLT</sequence>
<dbReference type="PANTHER" id="PTHR43798">
    <property type="entry name" value="MONOACYLGLYCEROL LIPASE"/>
    <property type="match status" value="1"/>
</dbReference>